<dbReference type="FunFam" id="3.30.420.10:FF:000012">
    <property type="entry name" value="DNA polymerase III subunit epsilon"/>
    <property type="match status" value="1"/>
</dbReference>
<comment type="subunit">
    <text evidence="18">DNA polymerase III contains a core (composed of alpha, epsilon and theta chains) that associates with a tau subunit. This core dimerizes to form the POLIII' complex. PolIII' associates with the gamma complex (composed of gamma, delta, delta', psi and chi chains) and with the beta chain to form the complete DNA polymerase III complex.</text>
</comment>
<dbReference type="NCBIfam" id="TIGR00573">
    <property type="entry name" value="dnaq"/>
    <property type="match status" value="1"/>
</dbReference>
<evidence type="ECO:0000313" key="20">
    <source>
        <dbReference type="EMBL" id="NEN74796.1"/>
    </source>
</evidence>
<evidence type="ECO:0000256" key="12">
    <source>
        <dbReference type="ARBA" id="ARBA00022932"/>
    </source>
</evidence>
<evidence type="ECO:0000256" key="13">
    <source>
        <dbReference type="ARBA" id="ARBA00023211"/>
    </source>
</evidence>
<feature type="binding site" evidence="16">
    <location>
        <position position="8"/>
    </location>
    <ligand>
        <name>substrate</name>
    </ligand>
</feature>
<dbReference type="SUPFAM" id="SSF53098">
    <property type="entry name" value="Ribonuclease H-like"/>
    <property type="match status" value="1"/>
</dbReference>
<feature type="active site" description="Proton acceptor" evidence="15">
    <location>
        <position position="154"/>
    </location>
</feature>
<feature type="binding site" evidence="17">
    <location>
        <position position="10"/>
    </location>
    <ligand>
        <name>a divalent metal cation</name>
        <dbReference type="ChEBI" id="CHEBI:60240"/>
        <label>1</label>
        <note>catalytic</note>
    </ligand>
</feature>
<dbReference type="NCBIfam" id="NF004316">
    <property type="entry name" value="PRK05711.1"/>
    <property type="match status" value="1"/>
</dbReference>
<dbReference type="NCBIfam" id="TIGR01406">
    <property type="entry name" value="dnaQ_proteo"/>
    <property type="match status" value="1"/>
</dbReference>
<keyword evidence="7 18" id="KW-0540">Nuclease</keyword>
<evidence type="ECO:0000256" key="6">
    <source>
        <dbReference type="ARBA" id="ARBA00022705"/>
    </source>
</evidence>
<dbReference type="InterPro" id="IPR006309">
    <property type="entry name" value="DnaQ_proteo"/>
</dbReference>
<sequence length="239" mass="26921">MMRQIVFDTETTGLKTEDGNRIIELGCVELIDRRLTGNNLHLYFNPQRDSEPDALKVHGLTTDFLSQYPTFDQQIQQIIEYIKGAEMIAHNAPFDIGFLNHEFALAGYPSIHQYVPKFLDTLVLAKELIPGVKRLSLDALCARFEIDNSHRELHGALLDSELLADVYIAMTRQQFGLSLEMHENNEKKADIVRQLDAATVNALPIIYANEEELSAHQAYVEALEKASGGTTLWTPSQHG</sequence>
<feature type="binding site" evidence="17">
    <location>
        <position position="8"/>
    </location>
    <ligand>
        <name>a divalent metal cation</name>
        <dbReference type="ChEBI" id="CHEBI:60240"/>
        <label>1</label>
        <note>catalytic</note>
    </ligand>
</feature>
<keyword evidence="9 18" id="KW-0378">Hydrolase</keyword>
<dbReference type="GO" id="GO:0045004">
    <property type="term" value="P:DNA replication proofreading"/>
    <property type="evidence" value="ECO:0007669"/>
    <property type="project" value="TreeGrafter"/>
</dbReference>
<keyword evidence="6 18" id="KW-0235">DNA replication</keyword>
<feature type="binding site" evidence="16">
    <location>
        <position position="58"/>
    </location>
    <ligand>
        <name>substrate</name>
    </ligand>
</feature>
<keyword evidence="5 18" id="KW-0548">Nucleotidyltransferase</keyword>
<evidence type="ECO:0000256" key="17">
    <source>
        <dbReference type="PIRSR" id="PIRSR606309-3"/>
    </source>
</evidence>
<dbReference type="InterPro" id="IPR013520">
    <property type="entry name" value="Ribonucl_H"/>
</dbReference>
<evidence type="ECO:0000313" key="21">
    <source>
        <dbReference type="Proteomes" id="UP000477651"/>
    </source>
</evidence>
<comment type="cofactor">
    <cofactor evidence="17">
        <name>Mg(2+)</name>
        <dbReference type="ChEBI" id="CHEBI:18420"/>
    </cofactor>
    <cofactor evidence="17">
        <name>Mn(2+)</name>
        <dbReference type="ChEBI" id="CHEBI:29035"/>
    </cofactor>
    <text evidence="17">Binds 2 divalent metal cations. Magnesium or manganese.</text>
</comment>
<keyword evidence="21" id="KW-1185">Reference proteome</keyword>
<organism evidence="20 21">
    <name type="scientific">Pelistega ratti</name>
    <dbReference type="NCBI Taxonomy" id="2652177"/>
    <lineage>
        <taxon>Bacteria</taxon>
        <taxon>Pseudomonadati</taxon>
        <taxon>Pseudomonadota</taxon>
        <taxon>Betaproteobacteria</taxon>
        <taxon>Burkholderiales</taxon>
        <taxon>Alcaligenaceae</taxon>
        <taxon>Pelistega</taxon>
    </lineage>
</organism>
<dbReference type="Gene3D" id="3.30.420.10">
    <property type="entry name" value="Ribonuclease H-like superfamily/Ribonuclease H"/>
    <property type="match status" value="1"/>
</dbReference>
<evidence type="ECO:0000259" key="19">
    <source>
        <dbReference type="SMART" id="SM00479"/>
    </source>
</evidence>
<keyword evidence="10 18" id="KW-0269">Exonuclease</keyword>
<evidence type="ECO:0000256" key="1">
    <source>
        <dbReference type="ARBA" id="ARBA00001936"/>
    </source>
</evidence>
<keyword evidence="8 17" id="KW-0479">Metal-binding</keyword>
<dbReference type="InterPro" id="IPR036397">
    <property type="entry name" value="RNaseH_sf"/>
</dbReference>
<dbReference type="CDD" id="cd06131">
    <property type="entry name" value="DNA_pol_III_epsilon_Ecoli_like"/>
    <property type="match status" value="1"/>
</dbReference>
<evidence type="ECO:0000256" key="14">
    <source>
        <dbReference type="ARBA" id="ARBA00049244"/>
    </source>
</evidence>
<feature type="binding site" evidence="16">
    <location>
        <position position="159"/>
    </location>
    <ligand>
        <name>substrate</name>
    </ligand>
</feature>
<evidence type="ECO:0000256" key="18">
    <source>
        <dbReference type="RuleBase" id="RU364087"/>
    </source>
</evidence>
<evidence type="ECO:0000256" key="11">
    <source>
        <dbReference type="ARBA" id="ARBA00022842"/>
    </source>
</evidence>
<keyword evidence="11 17" id="KW-0460">Magnesium</keyword>
<feature type="binding site" evidence="17">
    <location>
        <position position="159"/>
    </location>
    <ligand>
        <name>a divalent metal cation</name>
        <dbReference type="ChEBI" id="CHEBI:60240"/>
        <label>1</label>
        <note>catalytic</note>
    </ligand>
</feature>
<dbReference type="RefSeq" id="WP_163763613.1">
    <property type="nucleotide sequence ID" value="NZ_JAAGYR010000001.1"/>
</dbReference>
<dbReference type="GO" id="GO:0003887">
    <property type="term" value="F:DNA-directed DNA polymerase activity"/>
    <property type="evidence" value="ECO:0007669"/>
    <property type="project" value="UniProtKB-KW"/>
</dbReference>
<evidence type="ECO:0000256" key="8">
    <source>
        <dbReference type="ARBA" id="ARBA00022723"/>
    </source>
</evidence>
<comment type="caution">
    <text evidence="20">The sequence shown here is derived from an EMBL/GenBank/DDBJ whole genome shotgun (WGS) entry which is preliminary data.</text>
</comment>
<evidence type="ECO:0000256" key="7">
    <source>
        <dbReference type="ARBA" id="ARBA00022722"/>
    </source>
</evidence>
<evidence type="ECO:0000256" key="5">
    <source>
        <dbReference type="ARBA" id="ARBA00022695"/>
    </source>
</evidence>
<gene>
    <name evidence="18 20" type="primary">dnaQ</name>
    <name evidence="20" type="ORF">F9B74_00425</name>
</gene>
<keyword evidence="12 18" id="KW-0239">DNA-directed DNA polymerase</keyword>
<keyword evidence="13 17" id="KW-0464">Manganese</keyword>
<proteinExistence type="predicted"/>
<feature type="binding site" evidence="16">
    <location>
        <position position="10"/>
    </location>
    <ligand>
        <name>substrate</name>
    </ligand>
</feature>
<dbReference type="GO" id="GO:0008408">
    <property type="term" value="F:3'-5' exonuclease activity"/>
    <property type="evidence" value="ECO:0007669"/>
    <property type="project" value="TreeGrafter"/>
</dbReference>
<evidence type="ECO:0000256" key="15">
    <source>
        <dbReference type="PIRSR" id="PIRSR606309-1"/>
    </source>
</evidence>
<dbReference type="EMBL" id="JAAGYR010000001">
    <property type="protein sequence ID" value="NEN74796.1"/>
    <property type="molecule type" value="Genomic_DNA"/>
</dbReference>
<protein>
    <recommendedName>
        <fullName evidence="3 18">DNA polymerase III subunit epsilon</fullName>
        <ecNumber evidence="2 18">2.7.7.7</ecNumber>
    </recommendedName>
</protein>
<dbReference type="EC" id="2.7.7.7" evidence="2 18"/>
<dbReference type="GO" id="GO:0003677">
    <property type="term" value="F:DNA binding"/>
    <property type="evidence" value="ECO:0007669"/>
    <property type="project" value="InterPro"/>
</dbReference>
<evidence type="ECO:0000256" key="9">
    <source>
        <dbReference type="ARBA" id="ARBA00022801"/>
    </source>
</evidence>
<dbReference type="InterPro" id="IPR012337">
    <property type="entry name" value="RNaseH-like_sf"/>
</dbReference>
<keyword evidence="4 18" id="KW-0808">Transferase</keyword>
<dbReference type="InterPro" id="IPR006054">
    <property type="entry name" value="DnaQ"/>
</dbReference>
<dbReference type="GO" id="GO:0046872">
    <property type="term" value="F:metal ion binding"/>
    <property type="evidence" value="ECO:0007669"/>
    <property type="project" value="UniProtKB-KW"/>
</dbReference>
<dbReference type="Proteomes" id="UP000477651">
    <property type="component" value="Unassembled WGS sequence"/>
</dbReference>
<dbReference type="AlphaFoldDB" id="A0A6L9Y3L8"/>
<evidence type="ECO:0000256" key="2">
    <source>
        <dbReference type="ARBA" id="ARBA00012417"/>
    </source>
</evidence>
<dbReference type="Pfam" id="PF00929">
    <property type="entry name" value="RNase_T"/>
    <property type="match status" value="1"/>
</dbReference>
<dbReference type="GO" id="GO:0005829">
    <property type="term" value="C:cytosol"/>
    <property type="evidence" value="ECO:0007669"/>
    <property type="project" value="TreeGrafter"/>
</dbReference>
<dbReference type="PANTHER" id="PTHR30231:SF41">
    <property type="entry name" value="DNA POLYMERASE III SUBUNIT EPSILON"/>
    <property type="match status" value="1"/>
</dbReference>
<evidence type="ECO:0000256" key="4">
    <source>
        <dbReference type="ARBA" id="ARBA00022679"/>
    </source>
</evidence>
<evidence type="ECO:0000256" key="16">
    <source>
        <dbReference type="PIRSR" id="PIRSR606309-2"/>
    </source>
</evidence>
<evidence type="ECO:0000256" key="3">
    <source>
        <dbReference type="ARBA" id="ARBA00020352"/>
    </source>
</evidence>
<comment type="cofactor">
    <cofactor evidence="1 18">
        <name>Mn(2+)</name>
        <dbReference type="ChEBI" id="CHEBI:29035"/>
    </cofactor>
</comment>
<evidence type="ECO:0000256" key="10">
    <source>
        <dbReference type="ARBA" id="ARBA00022839"/>
    </source>
</evidence>
<dbReference type="PANTHER" id="PTHR30231">
    <property type="entry name" value="DNA POLYMERASE III SUBUNIT EPSILON"/>
    <property type="match status" value="1"/>
</dbReference>
<comment type="function">
    <text evidence="18">DNA polymerase III is a complex, multichain enzyme responsible for most of the replicative synthesis in bacteria. The epsilon subunit contain the editing function and is a proofreading 3'-5' exonuclease.</text>
</comment>
<dbReference type="SMART" id="SM00479">
    <property type="entry name" value="EXOIII"/>
    <property type="match status" value="1"/>
</dbReference>
<comment type="catalytic activity">
    <reaction evidence="14 18">
        <text>DNA(n) + a 2'-deoxyribonucleoside 5'-triphosphate = DNA(n+1) + diphosphate</text>
        <dbReference type="Rhea" id="RHEA:22508"/>
        <dbReference type="Rhea" id="RHEA-COMP:17339"/>
        <dbReference type="Rhea" id="RHEA-COMP:17340"/>
        <dbReference type="ChEBI" id="CHEBI:33019"/>
        <dbReference type="ChEBI" id="CHEBI:61560"/>
        <dbReference type="ChEBI" id="CHEBI:173112"/>
        <dbReference type="EC" id="2.7.7.7"/>
    </reaction>
</comment>
<name>A0A6L9Y3L8_9BURK</name>
<feature type="domain" description="Exonuclease" evidence="19">
    <location>
        <begin position="3"/>
        <end position="176"/>
    </location>
</feature>
<accession>A0A6L9Y3L8</accession>
<reference evidence="20 21" key="1">
    <citation type="submission" date="2020-02" db="EMBL/GenBank/DDBJ databases">
        <title>Pelistega sp. NLN82 were isolated from wild rodents of the Hainan Island.</title>
        <authorList>
            <person name="Niu N."/>
            <person name="Zhou J."/>
        </authorList>
    </citation>
    <scope>NUCLEOTIDE SEQUENCE [LARGE SCALE GENOMIC DNA]</scope>
    <source>
        <strain evidence="20 21">NLN82</strain>
    </source>
</reference>